<sequence length="215" mass="24340">MIKKWYFYASLIVIITFLTLGFKPFNLETKPWFLIEKTDGSEYVFPSQEEDDYPILHKLNTPFTGKRLIGFKEAVAFKESQGKYRLVNSLGYMGKYQFGTQALRAIGVQNNKAFLKDPALQEKAFLVLLSKNKWILRNEIEKYEGKIINGIEITESGILAAAHLGGAGSVKNFFKNKGGQHFRDAYGTSLKSYLKAFGGYDLSFIEADSNATIHH</sequence>
<protein>
    <submittedName>
        <fullName evidence="2">Peptidoglycan-binding protein LysM</fullName>
    </submittedName>
</protein>
<gene>
    <name evidence="2" type="ORF">LNQ34_03185</name>
</gene>
<proteinExistence type="predicted"/>
<dbReference type="EMBL" id="JAJJMN010000001">
    <property type="protein sequence ID" value="MCC9016779.1"/>
    <property type="molecule type" value="Genomic_DNA"/>
</dbReference>
<evidence type="ECO:0000313" key="3">
    <source>
        <dbReference type="Proteomes" id="UP001430700"/>
    </source>
</evidence>
<evidence type="ECO:0000313" key="2">
    <source>
        <dbReference type="EMBL" id="MCC9016779.1"/>
    </source>
</evidence>
<reference evidence="2" key="1">
    <citation type="submission" date="2021-11" db="EMBL/GenBank/DDBJ databases">
        <title>Description of novel Flavobacterium species.</title>
        <authorList>
            <person name="Saticioglu I.B."/>
            <person name="Ay H."/>
            <person name="Altun S."/>
            <person name="Duman M."/>
        </authorList>
    </citation>
    <scope>NUCLEOTIDE SEQUENCE</scope>
    <source>
        <strain evidence="2">F-126</strain>
    </source>
</reference>
<keyword evidence="1" id="KW-0472">Membrane</keyword>
<accession>A0ABS8LW77</accession>
<name>A0ABS8LW77_9FLAO</name>
<feature type="transmembrane region" description="Helical" evidence="1">
    <location>
        <begin position="6"/>
        <end position="25"/>
    </location>
</feature>
<evidence type="ECO:0000256" key="1">
    <source>
        <dbReference type="SAM" id="Phobius"/>
    </source>
</evidence>
<keyword evidence="3" id="KW-1185">Reference proteome</keyword>
<keyword evidence="1" id="KW-1133">Transmembrane helix</keyword>
<dbReference type="Proteomes" id="UP001430700">
    <property type="component" value="Unassembled WGS sequence"/>
</dbReference>
<comment type="caution">
    <text evidence="2">The sequence shown here is derived from an EMBL/GenBank/DDBJ whole genome shotgun (WGS) entry which is preliminary data.</text>
</comment>
<organism evidence="2 3">
    <name type="scientific">Flavobacterium lipolyticum</name>
    <dbReference type="NCBI Taxonomy" id="2893754"/>
    <lineage>
        <taxon>Bacteria</taxon>
        <taxon>Pseudomonadati</taxon>
        <taxon>Bacteroidota</taxon>
        <taxon>Flavobacteriia</taxon>
        <taxon>Flavobacteriales</taxon>
        <taxon>Flavobacteriaceae</taxon>
        <taxon>Flavobacterium</taxon>
    </lineage>
</organism>
<dbReference type="RefSeq" id="WP_202701034.1">
    <property type="nucleotide sequence ID" value="NZ_JAJJMN010000001.1"/>
</dbReference>
<keyword evidence="1" id="KW-0812">Transmembrane</keyword>